<dbReference type="Proteomes" id="UP000623467">
    <property type="component" value="Unassembled WGS sequence"/>
</dbReference>
<dbReference type="EMBL" id="JACAZH010000013">
    <property type="protein sequence ID" value="KAF7351541.1"/>
    <property type="molecule type" value="Genomic_DNA"/>
</dbReference>
<feature type="compositionally biased region" description="Basic and acidic residues" evidence="1">
    <location>
        <begin position="121"/>
        <end position="130"/>
    </location>
</feature>
<keyword evidence="2" id="KW-0812">Transmembrane</keyword>
<dbReference type="OrthoDB" id="2847137at2759"/>
<keyword evidence="3" id="KW-0732">Signal</keyword>
<sequence>MGPLTFLIQFFVAVAWTVAAQRPNDSDPSAEKHRSSMPPVAVLPFAVGIIFCGLVICTQCWSRIRRANKPLPTVPREYWRLPPVPRQYWRLPALPREYSDLPPLPPDEESSTGLVPPYESVPRRAERSSEHPPPQSPVVYFEPPPYHDDA</sequence>
<evidence type="ECO:0000256" key="2">
    <source>
        <dbReference type="SAM" id="Phobius"/>
    </source>
</evidence>
<organism evidence="4 5">
    <name type="scientific">Mycena sanguinolenta</name>
    <dbReference type="NCBI Taxonomy" id="230812"/>
    <lineage>
        <taxon>Eukaryota</taxon>
        <taxon>Fungi</taxon>
        <taxon>Dikarya</taxon>
        <taxon>Basidiomycota</taxon>
        <taxon>Agaricomycotina</taxon>
        <taxon>Agaricomycetes</taxon>
        <taxon>Agaricomycetidae</taxon>
        <taxon>Agaricales</taxon>
        <taxon>Marasmiineae</taxon>
        <taxon>Mycenaceae</taxon>
        <taxon>Mycena</taxon>
    </lineage>
</organism>
<keyword evidence="2" id="KW-0472">Membrane</keyword>
<protein>
    <recommendedName>
        <fullName evidence="6">Transmembrane protein</fullName>
    </recommendedName>
</protein>
<comment type="caution">
    <text evidence="4">The sequence shown here is derived from an EMBL/GenBank/DDBJ whole genome shotgun (WGS) entry which is preliminary data.</text>
</comment>
<evidence type="ECO:0000313" key="5">
    <source>
        <dbReference type="Proteomes" id="UP000623467"/>
    </source>
</evidence>
<name>A0A8H6Y3J9_9AGAR</name>
<dbReference type="AlphaFoldDB" id="A0A8H6Y3J9"/>
<proteinExistence type="predicted"/>
<keyword evidence="5" id="KW-1185">Reference proteome</keyword>
<evidence type="ECO:0000256" key="1">
    <source>
        <dbReference type="SAM" id="MobiDB-lite"/>
    </source>
</evidence>
<reference evidence="4" key="1">
    <citation type="submission" date="2020-05" db="EMBL/GenBank/DDBJ databases">
        <title>Mycena genomes resolve the evolution of fungal bioluminescence.</title>
        <authorList>
            <person name="Tsai I.J."/>
        </authorList>
    </citation>
    <scope>NUCLEOTIDE SEQUENCE</scope>
    <source>
        <strain evidence="4">160909Yilan</strain>
    </source>
</reference>
<evidence type="ECO:0000313" key="4">
    <source>
        <dbReference type="EMBL" id="KAF7351541.1"/>
    </source>
</evidence>
<feature type="signal peptide" evidence="3">
    <location>
        <begin position="1"/>
        <end position="20"/>
    </location>
</feature>
<evidence type="ECO:0008006" key="6">
    <source>
        <dbReference type="Google" id="ProtNLM"/>
    </source>
</evidence>
<keyword evidence="2" id="KW-1133">Transmembrane helix</keyword>
<gene>
    <name evidence="4" type="ORF">MSAN_01586500</name>
</gene>
<feature type="transmembrane region" description="Helical" evidence="2">
    <location>
        <begin position="36"/>
        <end position="57"/>
    </location>
</feature>
<accession>A0A8H6Y3J9</accession>
<feature type="chain" id="PRO_5034410405" description="Transmembrane protein" evidence="3">
    <location>
        <begin position="21"/>
        <end position="150"/>
    </location>
</feature>
<evidence type="ECO:0000256" key="3">
    <source>
        <dbReference type="SAM" id="SignalP"/>
    </source>
</evidence>
<feature type="region of interest" description="Disordered" evidence="1">
    <location>
        <begin position="100"/>
        <end position="150"/>
    </location>
</feature>